<reference evidence="1" key="1">
    <citation type="journal article" date="2014" name="Int. J. Syst. Evol. Microbiol.">
        <title>Complete genome sequence of Corynebacterium casei LMG S-19264T (=DSM 44701T), isolated from a smear-ripened cheese.</title>
        <authorList>
            <consortium name="US DOE Joint Genome Institute (JGI-PGF)"/>
            <person name="Walter F."/>
            <person name="Albersmeier A."/>
            <person name="Kalinowski J."/>
            <person name="Ruckert C."/>
        </authorList>
    </citation>
    <scope>NUCLEOTIDE SEQUENCE</scope>
    <source>
        <strain evidence="1">CGMCC 1.15493</strain>
    </source>
</reference>
<protein>
    <submittedName>
        <fullName evidence="1">Uncharacterized protein</fullName>
    </submittedName>
</protein>
<accession>A0A916Y7C1</accession>
<dbReference type="RefSeq" id="WP_188854072.1">
    <property type="nucleotide sequence ID" value="NZ_BMJJ01000010.1"/>
</dbReference>
<proteinExistence type="predicted"/>
<evidence type="ECO:0000313" key="2">
    <source>
        <dbReference type="Proteomes" id="UP000613160"/>
    </source>
</evidence>
<keyword evidence="2" id="KW-1185">Reference proteome</keyword>
<comment type="caution">
    <text evidence="1">The sequence shown here is derived from an EMBL/GenBank/DDBJ whole genome shotgun (WGS) entry which is preliminary data.</text>
</comment>
<dbReference type="EMBL" id="BMJJ01000010">
    <property type="protein sequence ID" value="GGD32969.1"/>
    <property type="molecule type" value="Genomic_DNA"/>
</dbReference>
<organism evidence="1 2">
    <name type="scientific">Aureimonas glaciei</name>
    <dbReference type="NCBI Taxonomy" id="1776957"/>
    <lineage>
        <taxon>Bacteria</taxon>
        <taxon>Pseudomonadati</taxon>
        <taxon>Pseudomonadota</taxon>
        <taxon>Alphaproteobacteria</taxon>
        <taxon>Hyphomicrobiales</taxon>
        <taxon>Aurantimonadaceae</taxon>
        <taxon>Aureimonas</taxon>
    </lineage>
</organism>
<dbReference type="Proteomes" id="UP000613160">
    <property type="component" value="Unassembled WGS sequence"/>
</dbReference>
<gene>
    <name evidence="1" type="ORF">GCM10011335_39960</name>
</gene>
<dbReference type="AlphaFoldDB" id="A0A916Y7C1"/>
<sequence>MATALKNQSTVVAFPACPAAAVARSFVPTTAERIDLDRLRWLALRSLIAPKPDLERACFLLSGEPDVSLSRFSVAFFRGLADKARREMVFYRPGTKTVSDDEIWLLRLAAACRAGDDSGARALIAWRVQPDGQRWLRFLAAGMVRMLGTTD</sequence>
<reference evidence="1" key="2">
    <citation type="submission" date="2020-09" db="EMBL/GenBank/DDBJ databases">
        <authorList>
            <person name="Sun Q."/>
            <person name="Zhou Y."/>
        </authorList>
    </citation>
    <scope>NUCLEOTIDE SEQUENCE</scope>
    <source>
        <strain evidence="1">CGMCC 1.15493</strain>
    </source>
</reference>
<evidence type="ECO:0000313" key="1">
    <source>
        <dbReference type="EMBL" id="GGD32969.1"/>
    </source>
</evidence>
<name>A0A916Y7C1_9HYPH</name>